<sequence>MQRRRTAVLLLTLLMFTGILAFKADRWLGVSDEPIAFEASFAPSPTLDSLDQVRAHLIRLGVHRLPPLPPEAIDTETLWLARAIYSETKRPEEMELIAWVVRNRVETRYRGKATYREVILDPYQFSAFLPYNPRRFYYMRLTPHSKAPGWQQALSIAYYVRFADPQYRPFSIRTRHFYSEQSMTDQLFPIWAEGVHPVRPARYRIDERRFRFYEDIS</sequence>
<dbReference type="EMBL" id="DSGB01000006">
    <property type="protein sequence ID" value="HER97089.1"/>
    <property type="molecule type" value="Genomic_DNA"/>
</dbReference>
<comment type="caution">
    <text evidence="1">The sequence shown here is derived from an EMBL/GenBank/DDBJ whole genome shotgun (WGS) entry which is preliminary data.</text>
</comment>
<reference evidence="1" key="1">
    <citation type="journal article" date="2020" name="mSystems">
        <title>Genome- and Community-Level Interaction Insights into Carbon Utilization and Element Cycling Functions of Hydrothermarchaeota in Hydrothermal Sediment.</title>
        <authorList>
            <person name="Zhou Z."/>
            <person name="Liu Y."/>
            <person name="Xu W."/>
            <person name="Pan J."/>
            <person name="Luo Z.H."/>
            <person name="Li M."/>
        </authorList>
    </citation>
    <scope>NUCLEOTIDE SEQUENCE [LARGE SCALE GENOMIC DNA]</scope>
    <source>
        <strain evidence="1">SpSt-143</strain>
    </source>
</reference>
<accession>A0A7V2F718</accession>
<evidence type="ECO:0000313" key="1">
    <source>
        <dbReference type="EMBL" id="HER97089.1"/>
    </source>
</evidence>
<name>A0A7V2F718_RHOMR</name>
<dbReference type="AlphaFoldDB" id="A0A7V2F718"/>
<protein>
    <recommendedName>
        <fullName evidence="2">Cell wall hydrolase SleB domain-containing protein</fullName>
    </recommendedName>
</protein>
<dbReference type="Gene3D" id="1.10.10.2520">
    <property type="entry name" value="Cell wall hydrolase SleB, domain 1"/>
    <property type="match status" value="1"/>
</dbReference>
<proteinExistence type="predicted"/>
<organism evidence="1">
    <name type="scientific">Rhodothermus marinus</name>
    <name type="common">Rhodothermus obamensis</name>
    <dbReference type="NCBI Taxonomy" id="29549"/>
    <lineage>
        <taxon>Bacteria</taxon>
        <taxon>Pseudomonadati</taxon>
        <taxon>Rhodothermota</taxon>
        <taxon>Rhodothermia</taxon>
        <taxon>Rhodothermales</taxon>
        <taxon>Rhodothermaceae</taxon>
        <taxon>Rhodothermus</taxon>
    </lineage>
</organism>
<gene>
    <name evidence="1" type="ORF">ENO59_11395</name>
</gene>
<evidence type="ECO:0008006" key="2">
    <source>
        <dbReference type="Google" id="ProtNLM"/>
    </source>
</evidence>
<dbReference type="InterPro" id="IPR042047">
    <property type="entry name" value="SleB_dom1"/>
</dbReference>